<evidence type="ECO:0000313" key="7">
    <source>
        <dbReference type="EMBL" id="MFC3833006.1"/>
    </source>
</evidence>
<keyword evidence="2" id="KW-0378">Hydrolase</keyword>
<name>A0ABV7Z9L9_9DEIO</name>
<evidence type="ECO:0000256" key="2">
    <source>
        <dbReference type="ARBA" id="ARBA00022801"/>
    </source>
</evidence>
<sequence length="1147" mass="126268">MERTLNPELLRELIGSGEGALPTPERLSEVMAYGEVGMITRERRDEDLELLELVGWYLFGTASSRRAAEFYTVPLRRQAFQVAAHLLDLALRTAHDVDDLRRAQLCFAIQIAYLRGDLHPNAIAIYRKAYPADVFGPLLLDAPPLAALHSAIQLLAGRVRSVKARLLVVDRELATLRERWGVASLTNTLLGSAAEVCFGVTELLLFQESGSLAALDRARARFRLGAEDAFGDRVSKWAASHLLDLSDDLERASPWTVLPPSVPEQVKLAFTRQDPAVLTLWPPQVEFLGGQQSRLFETDTRRVFLASPTSAGKTLLAQMLVAAHLGGGGRGACIVVPTRSLGAEVSRSLRRRLRHLGVTVTQSELLTNDEPLAALPTGRVIVMTPEKLSFLLHRDAQQVLDAFDLFVFDEVHNIGGSSRGWLLESLITFLHSATAQTHHRLVLMSAAIGNKIHFIHWLELDGHDPYSNLDSVHEEWRGPRRITAVYRTRPETASSVRPVRGQTSVRRAQALRGYLSSPLFGRINQDLVITKPVGTLVRRYRDARFLGQGTRDATTTPAYLTVVPLARELTAAGLVLVVLQNKKLVESFALALAETLPAKEASGQLEAELEEVTRFLGAEHPLSRTLPSGVAFHHGDVPLELRGVIEQAAQEGRLRCVVCTSSLTEGVNLPVHSVIIVQRRNHEGQRVLTPSQVLNALGRAGRGAIETEGLLILVAQGQERDDDVLQDAQPSPDELRTTSTLADQALIDELVMLEQAIRERSDVLFETVLDHAEGFVQFVWFLAAQRGEGFGDVMDVLSKSLAGQQMIHAVVEGAGPLIHWPVVSAAVHAIVGVFETTSPEDRQRWARASTSLSTSYRLDQLAEVIEADAGLGALEGPELITRIVEITLPQLLELSELRRSVRPARMDWPHVKLLDDWLRGHSAREISEGVAGITLSAAELQKYIYDVLEFTLPWLLSSLLDRVQSRGEAVWAAVLYLPDLAALVRYGIPTTTMLLPIREGRLSRSLALRLWKHVGIDSVEEDVQTWLRTRSVPQWRAELALTPLDVQALLEYAELPLQPVPVNDGLQVHVSVDGLPGDGAAVRPVIASWKGVRWLTLVSGEEGSPPVPFPTAYTRRALELLDEGYALSRHPLTDTTVVLTVPLTGGH</sequence>
<dbReference type="Pfam" id="PF00271">
    <property type="entry name" value="Helicase_C"/>
    <property type="match status" value="1"/>
</dbReference>
<dbReference type="SMART" id="SM00487">
    <property type="entry name" value="DEXDc"/>
    <property type="match status" value="1"/>
</dbReference>
<reference evidence="8" key="1">
    <citation type="journal article" date="2019" name="Int. J. Syst. Evol. Microbiol.">
        <title>The Global Catalogue of Microorganisms (GCM) 10K type strain sequencing project: providing services to taxonomists for standard genome sequencing and annotation.</title>
        <authorList>
            <consortium name="The Broad Institute Genomics Platform"/>
            <consortium name="The Broad Institute Genome Sequencing Center for Infectious Disease"/>
            <person name="Wu L."/>
            <person name="Ma J."/>
        </authorList>
    </citation>
    <scope>NUCLEOTIDE SEQUENCE [LARGE SCALE GENOMIC DNA]</scope>
    <source>
        <strain evidence="8">CCTCC AB 2017081</strain>
    </source>
</reference>
<keyword evidence="4" id="KW-0067">ATP-binding</keyword>
<dbReference type="PANTHER" id="PTHR47961">
    <property type="entry name" value="DNA POLYMERASE THETA, PUTATIVE (AFU_ORTHOLOGUE AFUA_1G05260)-RELATED"/>
    <property type="match status" value="1"/>
</dbReference>
<dbReference type="RefSeq" id="WP_322474882.1">
    <property type="nucleotide sequence ID" value="NZ_JBHRZG010000009.1"/>
</dbReference>
<accession>A0ABV7Z9L9</accession>
<dbReference type="InterPro" id="IPR001650">
    <property type="entry name" value="Helicase_C-like"/>
</dbReference>
<dbReference type="PANTHER" id="PTHR47961:SF6">
    <property type="entry name" value="DNA-DIRECTED DNA POLYMERASE"/>
    <property type="match status" value="1"/>
</dbReference>
<dbReference type="SUPFAM" id="SSF52540">
    <property type="entry name" value="P-loop containing nucleoside triphosphate hydrolases"/>
    <property type="match status" value="1"/>
</dbReference>
<evidence type="ECO:0000313" key="8">
    <source>
        <dbReference type="Proteomes" id="UP001595803"/>
    </source>
</evidence>
<dbReference type="GO" id="GO:0004386">
    <property type="term" value="F:helicase activity"/>
    <property type="evidence" value="ECO:0007669"/>
    <property type="project" value="UniProtKB-KW"/>
</dbReference>
<feature type="domain" description="Helicase ATP-binding" evidence="5">
    <location>
        <begin position="294"/>
        <end position="466"/>
    </location>
</feature>
<dbReference type="Pfam" id="PF00270">
    <property type="entry name" value="DEAD"/>
    <property type="match status" value="1"/>
</dbReference>
<evidence type="ECO:0000256" key="1">
    <source>
        <dbReference type="ARBA" id="ARBA00022741"/>
    </source>
</evidence>
<dbReference type="InterPro" id="IPR027417">
    <property type="entry name" value="P-loop_NTPase"/>
</dbReference>
<protein>
    <submittedName>
        <fullName evidence="7">DEAD/DEAH box helicase</fullName>
    </submittedName>
</protein>
<comment type="caution">
    <text evidence="7">The sequence shown here is derived from an EMBL/GenBank/DDBJ whole genome shotgun (WGS) entry which is preliminary data.</text>
</comment>
<feature type="domain" description="Helicase C-terminal" evidence="6">
    <location>
        <begin position="564"/>
        <end position="758"/>
    </location>
</feature>
<gene>
    <name evidence="7" type="ORF">ACFOSB_09070</name>
</gene>
<keyword evidence="8" id="KW-1185">Reference proteome</keyword>
<dbReference type="PROSITE" id="PS51192">
    <property type="entry name" value="HELICASE_ATP_BIND_1"/>
    <property type="match status" value="1"/>
</dbReference>
<evidence type="ECO:0000256" key="4">
    <source>
        <dbReference type="ARBA" id="ARBA00022840"/>
    </source>
</evidence>
<proteinExistence type="predicted"/>
<dbReference type="EMBL" id="JBHRZG010000009">
    <property type="protein sequence ID" value="MFC3833006.1"/>
    <property type="molecule type" value="Genomic_DNA"/>
</dbReference>
<evidence type="ECO:0000256" key="3">
    <source>
        <dbReference type="ARBA" id="ARBA00022806"/>
    </source>
</evidence>
<dbReference type="InterPro" id="IPR014001">
    <property type="entry name" value="Helicase_ATP-bd"/>
</dbReference>
<dbReference type="Proteomes" id="UP001595803">
    <property type="component" value="Unassembled WGS sequence"/>
</dbReference>
<dbReference type="PROSITE" id="PS51194">
    <property type="entry name" value="HELICASE_CTER"/>
    <property type="match status" value="1"/>
</dbReference>
<organism evidence="7 8">
    <name type="scientific">Deinococcus rufus</name>
    <dbReference type="NCBI Taxonomy" id="2136097"/>
    <lineage>
        <taxon>Bacteria</taxon>
        <taxon>Thermotogati</taxon>
        <taxon>Deinococcota</taxon>
        <taxon>Deinococci</taxon>
        <taxon>Deinococcales</taxon>
        <taxon>Deinococcaceae</taxon>
        <taxon>Deinococcus</taxon>
    </lineage>
</organism>
<dbReference type="InterPro" id="IPR011545">
    <property type="entry name" value="DEAD/DEAH_box_helicase_dom"/>
</dbReference>
<evidence type="ECO:0000259" key="6">
    <source>
        <dbReference type="PROSITE" id="PS51194"/>
    </source>
</evidence>
<dbReference type="SMART" id="SM00490">
    <property type="entry name" value="HELICc"/>
    <property type="match status" value="1"/>
</dbReference>
<dbReference type="InterPro" id="IPR050474">
    <property type="entry name" value="Hel308_SKI2-like"/>
</dbReference>
<evidence type="ECO:0000259" key="5">
    <source>
        <dbReference type="PROSITE" id="PS51192"/>
    </source>
</evidence>
<dbReference type="Gene3D" id="3.40.50.300">
    <property type="entry name" value="P-loop containing nucleotide triphosphate hydrolases"/>
    <property type="match status" value="2"/>
</dbReference>
<keyword evidence="1" id="KW-0547">Nucleotide-binding</keyword>
<keyword evidence="3 7" id="KW-0347">Helicase</keyword>